<comment type="caution">
    <text evidence="2">The sequence shown here is derived from an EMBL/GenBank/DDBJ whole genome shotgun (WGS) entry which is preliminary data.</text>
</comment>
<keyword evidence="1" id="KW-0812">Transmembrane</keyword>
<evidence type="ECO:0000256" key="1">
    <source>
        <dbReference type="SAM" id="Phobius"/>
    </source>
</evidence>
<keyword evidence="3" id="KW-1185">Reference proteome</keyword>
<reference evidence="2 3" key="1">
    <citation type="journal article" date="2018" name="Sci. Rep.">
        <title>Genomic signatures of local adaptation to the degree of environmental predictability in rotifers.</title>
        <authorList>
            <person name="Franch-Gras L."/>
            <person name="Hahn C."/>
            <person name="Garcia-Roger E.M."/>
            <person name="Carmona M.J."/>
            <person name="Serra M."/>
            <person name="Gomez A."/>
        </authorList>
    </citation>
    <scope>NUCLEOTIDE SEQUENCE [LARGE SCALE GENOMIC DNA]</scope>
    <source>
        <strain evidence="2">HYR1</strain>
    </source>
</reference>
<sequence length="159" mass="18638">MIQLFKFYSGVNAVRWVKPMEHCSSLSQAGPADNIRGNRRRLSGQVTTKCQQRANFFTNRVINKWNALPRLGNYFLFIFFFTCNVLYNFISKKTLMRNHAKFSIKNFKILLKIKQIMFNKANLIISDEKEIQYFFFPLKIAVSYGPNNLERLILSIAPL</sequence>
<proteinExistence type="predicted"/>
<gene>
    <name evidence="2" type="ORF">BpHYR1_013462</name>
</gene>
<organism evidence="2 3">
    <name type="scientific">Brachionus plicatilis</name>
    <name type="common">Marine rotifer</name>
    <name type="synonym">Brachionus muelleri</name>
    <dbReference type="NCBI Taxonomy" id="10195"/>
    <lineage>
        <taxon>Eukaryota</taxon>
        <taxon>Metazoa</taxon>
        <taxon>Spiralia</taxon>
        <taxon>Gnathifera</taxon>
        <taxon>Rotifera</taxon>
        <taxon>Eurotatoria</taxon>
        <taxon>Monogononta</taxon>
        <taxon>Pseudotrocha</taxon>
        <taxon>Ploima</taxon>
        <taxon>Brachionidae</taxon>
        <taxon>Brachionus</taxon>
    </lineage>
</organism>
<feature type="transmembrane region" description="Helical" evidence="1">
    <location>
        <begin position="71"/>
        <end position="90"/>
    </location>
</feature>
<protein>
    <recommendedName>
        <fullName evidence="4">RNA-directed DNA polymerase from mobile element jockey-like</fullName>
    </recommendedName>
</protein>
<dbReference type="Proteomes" id="UP000276133">
    <property type="component" value="Unassembled WGS sequence"/>
</dbReference>
<name>A0A3M7SRI3_BRAPC</name>
<evidence type="ECO:0000313" key="2">
    <source>
        <dbReference type="EMBL" id="RNA38413.1"/>
    </source>
</evidence>
<evidence type="ECO:0008006" key="4">
    <source>
        <dbReference type="Google" id="ProtNLM"/>
    </source>
</evidence>
<dbReference type="EMBL" id="REGN01000875">
    <property type="protein sequence ID" value="RNA38413.1"/>
    <property type="molecule type" value="Genomic_DNA"/>
</dbReference>
<evidence type="ECO:0000313" key="3">
    <source>
        <dbReference type="Proteomes" id="UP000276133"/>
    </source>
</evidence>
<keyword evidence="1" id="KW-0472">Membrane</keyword>
<accession>A0A3M7SRI3</accession>
<dbReference type="AlphaFoldDB" id="A0A3M7SRI3"/>
<keyword evidence="1" id="KW-1133">Transmembrane helix</keyword>